<keyword evidence="8" id="KW-1185">Reference proteome</keyword>
<evidence type="ECO:0000256" key="6">
    <source>
        <dbReference type="RuleBase" id="RU004379"/>
    </source>
</evidence>
<keyword evidence="3 6" id="KW-0812">Transmembrane</keyword>
<dbReference type="GeneTree" id="ENSGT01050000244940"/>
<reference evidence="7" key="2">
    <citation type="submission" date="2025-09" db="UniProtKB">
        <authorList>
            <consortium name="Ensembl"/>
        </authorList>
    </citation>
    <scope>IDENTIFICATION</scope>
</reference>
<comment type="subcellular location">
    <subcellularLocation>
        <location evidence="1">Membrane</location>
        <topology evidence="1">Multi-pass membrane protein</topology>
    </subcellularLocation>
</comment>
<feature type="transmembrane region" description="Helical" evidence="6">
    <location>
        <begin position="195"/>
        <end position="215"/>
    </location>
</feature>
<reference evidence="7" key="1">
    <citation type="submission" date="2025-08" db="UniProtKB">
        <authorList>
            <consortium name="Ensembl"/>
        </authorList>
    </citation>
    <scope>IDENTIFICATION</scope>
</reference>
<feature type="transmembrane region" description="Helical" evidence="6">
    <location>
        <begin position="254"/>
        <end position="273"/>
    </location>
</feature>
<dbReference type="GO" id="GO:0019899">
    <property type="term" value="F:enzyme binding"/>
    <property type="evidence" value="ECO:0007669"/>
    <property type="project" value="TreeGrafter"/>
</dbReference>
<organism evidence="7 8">
    <name type="scientific">Cyclopterus lumpus</name>
    <name type="common">Lumpsucker</name>
    <dbReference type="NCBI Taxonomy" id="8103"/>
    <lineage>
        <taxon>Eukaryota</taxon>
        <taxon>Metazoa</taxon>
        <taxon>Chordata</taxon>
        <taxon>Craniata</taxon>
        <taxon>Vertebrata</taxon>
        <taxon>Euteleostomi</taxon>
        <taxon>Actinopterygii</taxon>
        <taxon>Neopterygii</taxon>
        <taxon>Teleostei</taxon>
        <taxon>Neoteleostei</taxon>
        <taxon>Acanthomorphata</taxon>
        <taxon>Eupercaria</taxon>
        <taxon>Perciformes</taxon>
        <taxon>Cottioidei</taxon>
        <taxon>Cottales</taxon>
        <taxon>Cyclopteridae</taxon>
        <taxon>Cyclopterus</taxon>
    </lineage>
</organism>
<accession>A0A8C3A489</accession>
<feature type="transmembrane region" description="Helical" evidence="6">
    <location>
        <begin position="135"/>
        <end position="155"/>
    </location>
</feature>
<name>A0A8C3A489_CYCLU</name>
<dbReference type="Proteomes" id="UP000694565">
    <property type="component" value="Unplaced"/>
</dbReference>
<dbReference type="AlphaFoldDB" id="A0A8C3A489"/>
<dbReference type="GO" id="GO:0034620">
    <property type="term" value="P:cellular response to unfolded protein"/>
    <property type="evidence" value="ECO:0007669"/>
    <property type="project" value="TreeGrafter"/>
</dbReference>
<keyword evidence="4 6" id="KW-1133">Transmembrane helix</keyword>
<gene>
    <name evidence="7" type="primary">tegt</name>
</gene>
<sequence length="319" mass="36134">MWRKVAQNANTQVKYLKIDQYYRSPVLIFNKSFNLFECCSYSCKTVLILPVKVELKCNHMCFCSELTLYVEDSLQFSTPGFIMHVFDRNINFDSLLKFSQISHSTQVHLKNVYSSLALCMFVAAAGSYVHVVTRLFQGGVLSVLGSLGMMFWLAMTPHNSETEKKRLAILAGFAFLTGVGLGPTLDFVIAVNPSIIVTAFMGTAAIFVCFTLSALYAKRRSYLFLGGTLMSGLSLLFLMSVMNMFFGSVMLFKAHMYLGLLIMCGFVLFDTQLIIEKAENGDKDYIWHCVDLFLDFITIFRKLMVILAMNDKEKKKEKK</sequence>
<feature type="transmembrane region" description="Helical" evidence="6">
    <location>
        <begin position="112"/>
        <end position="129"/>
    </location>
</feature>
<dbReference type="PANTHER" id="PTHR23291:SF32">
    <property type="entry name" value="BAX INHIBITOR 1"/>
    <property type="match status" value="1"/>
</dbReference>
<evidence type="ECO:0000256" key="1">
    <source>
        <dbReference type="ARBA" id="ARBA00004141"/>
    </source>
</evidence>
<evidence type="ECO:0000256" key="3">
    <source>
        <dbReference type="ARBA" id="ARBA00022692"/>
    </source>
</evidence>
<dbReference type="PANTHER" id="PTHR23291">
    <property type="entry name" value="BAX INHIBITOR-RELATED"/>
    <property type="match status" value="1"/>
</dbReference>
<dbReference type="GO" id="GO:0031966">
    <property type="term" value="C:mitochondrial membrane"/>
    <property type="evidence" value="ECO:0007669"/>
    <property type="project" value="TreeGrafter"/>
</dbReference>
<evidence type="ECO:0000313" key="8">
    <source>
        <dbReference type="Proteomes" id="UP000694565"/>
    </source>
</evidence>
<feature type="transmembrane region" description="Helical" evidence="6">
    <location>
        <begin position="167"/>
        <end position="189"/>
    </location>
</feature>
<dbReference type="Pfam" id="PF01027">
    <property type="entry name" value="Bax1-I"/>
    <property type="match status" value="1"/>
</dbReference>
<proteinExistence type="inferred from homology"/>
<dbReference type="GO" id="GO:0033119">
    <property type="term" value="P:negative regulation of RNA splicing"/>
    <property type="evidence" value="ECO:0007669"/>
    <property type="project" value="TreeGrafter"/>
</dbReference>
<feature type="transmembrane region" description="Helical" evidence="6">
    <location>
        <begin position="222"/>
        <end position="242"/>
    </location>
</feature>
<evidence type="ECO:0000256" key="2">
    <source>
        <dbReference type="ARBA" id="ARBA00010350"/>
    </source>
</evidence>
<evidence type="ECO:0000256" key="4">
    <source>
        <dbReference type="ARBA" id="ARBA00022989"/>
    </source>
</evidence>
<evidence type="ECO:0000313" key="7">
    <source>
        <dbReference type="Ensembl" id="ENSCLMP00005037250.1"/>
    </source>
</evidence>
<comment type="similarity">
    <text evidence="2 6">Belongs to the BI1 family.</text>
</comment>
<dbReference type="GO" id="GO:2001234">
    <property type="term" value="P:negative regulation of apoptotic signaling pathway"/>
    <property type="evidence" value="ECO:0007669"/>
    <property type="project" value="TreeGrafter"/>
</dbReference>
<dbReference type="Ensembl" id="ENSCLMT00005038697.1">
    <property type="protein sequence ID" value="ENSCLMP00005037250.1"/>
    <property type="gene ID" value="ENSCLMG00005017714.1"/>
</dbReference>
<evidence type="ECO:0000256" key="5">
    <source>
        <dbReference type="ARBA" id="ARBA00023136"/>
    </source>
</evidence>
<keyword evidence="5 6" id="KW-0472">Membrane</keyword>
<dbReference type="InterPro" id="IPR006214">
    <property type="entry name" value="Bax_inhibitor_1-related"/>
</dbReference>
<protein>
    <submittedName>
        <fullName evidence="7">Transmembrane BAX inhibitor motif containing 6</fullName>
    </submittedName>
</protein>
<dbReference type="CDD" id="cd10430">
    <property type="entry name" value="BI-1"/>
    <property type="match status" value="1"/>
</dbReference>